<evidence type="ECO:0000313" key="8">
    <source>
        <dbReference type="EMBL" id="PNF35253.1"/>
    </source>
</evidence>
<feature type="signal peptide" evidence="6">
    <location>
        <begin position="1"/>
        <end position="23"/>
    </location>
</feature>
<dbReference type="OrthoDB" id="6020543at2759"/>
<organism evidence="8 9">
    <name type="scientific">Cryptotermes secundus</name>
    <dbReference type="NCBI Taxonomy" id="105785"/>
    <lineage>
        <taxon>Eukaryota</taxon>
        <taxon>Metazoa</taxon>
        <taxon>Ecdysozoa</taxon>
        <taxon>Arthropoda</taxon>
        <taxon>Hexapoda</taxon>
        <taxon>Insecta</taxon>
        <taxon>Pterygota</taxon>
        <taxon>Neoptera</taxon>
        <taxon>Polyneoptera</taxon>
        <taxon>Dictyoptera</taxon>
        <taxon>Blattodea</taxon>
        <taxon>Blattoidea</taxon>
        <taxon>Termitoidae</taxon>
        <taxon>Kalotermitidae</taxon>
        <taxon>Cryptotermitinae</taxon>
        <taxon>Cryptotermes</taxon>
    </lineage>
</organism>
<evidence type="ECO:0000256" key="1">
    <source>
        <dbReference type="ARBA" id="ARBA00022669"/>
    </source>
</evidence>
<evidence type="ECO:0000259" key="7">
    <source>
        <dbReference type="PROSITE" id="PS50940"/>
    </source>
</evidence>
<keyword evidence="2 6" id="KW-0732">Signal</keyword>
<dbReference type="InParanoid" id="A0A2J7R355"/>
<evidence type="ECO:0000256" key="2">
    <source>
        <dbReference type="ARBA" id="ARBA00022729"/>
    </source>
</evidence>
<evidence type="ECO:0000256" key="4">
    <source>
        <dbReference type="ARBA" id="ARBA00023157"/>
    </source>
</evidence>
<feature type="domain" description="Chitin-binding type-2" evidence="7">
    <location>
        <begin position="429"/>
        <end position="488"/>
    </location>
</feature>
<evidence type="ECO:0000256" key="6">
    <source>
        <dbReference type="SAM" id="SignalP"/>
    </source>
</evidence>
<feature type="domain" description="Chitin-binding type-2" evidence="7">
    <location>
        <begin position="29"/>
        <end position="88"/>
    </location>
</feature>
<feature type="domain" description="Chitin-binding type-2" evidence="7">
    <location>
        <begin position="189"/>
        <end position="248"/>
    </location>
</feature>
<dbReference type="EMBL" id="NEVH01007823">
    <property type="protein sequence ID" value="PNF35253.1"/>
    <property type="molecule type" value="Genomic_DNA"/>
</dbReference>
<reference evidence="8 9" key="1">
    <citation type="submission" date="2017-12" db="EMBL/GenBank/DDBJ databases">
        <title>Hemimetabolous genomes reveal molecular basis of termite eusociality.</title>
        <authorList>
            <person name="Harrison M.C."/>
            <person name="Jongepier E."/>
            <person name="Robertson H.M."/>
            <person name="Arning N."/>
            <person name="Bitard-Feildel T."/>
            <person name="Chao H."/>
            <person name="Childers C.P."/>
            <person name="Dinh H."/>
            <person name="Doddapaneni H."/>
            <person name="Dugan S."/>
            <person name="Gowin J."/>
            <person name="Greiner C."/>
            <person name="Han Y."/>
            <person name="Hu H."/>
            <person name="Hughes D.S.T."/>
            <person name="Huylmans A.-K."/>
            <person name="Kemena C."/>
            <person name="Kremer L.P.M."/>
            <person name="Lee S.L."/>
            <person name="Lopez-Ezquerra A."/>
            <person name="Mallet L."/>
            <person name="Monroy-Kuhn J.M."/>
            <person name="Moser A."/>
            <person name="Murali S.C."/>
            <person name="Muzny D.M."/>
            <person name="Otani S."/>
            <person name="Piulachs M.-D."/>
            <person name="Poelchau M."/>
            <person name="Qu J."/>
            <person name="Schaub F."/>
            <person name="Wada-Katsumata A."/>
            <person name="Worley K.C."/>
            <person name="Xie Q."/>
            <person name="Ylla G."/>
            <person name="Poulsen M."/>
            <person name="Gibbs R.A."/>
            <person name="Schal C."/>
            <person name="Richards S."/>
            <person name="Belles X."/>
            <person name="Korb J."/>
            <person name="Bornberg-Bauer E."/>
        </authorList>
    </citation>
    <scope>NUCLEOTIDE SEQUENCE [LARGE SCALE GENOMIC DNA]</scope>
    <source>
        <tissue evidence="8">Whole body</tissue>
    </source>
</reference>
<evidence type="ECO:0000256" key="5">
    <source>
        <dbReference type="ARBA" id="ARBA00023180"/>
    </source>
</evidence>
<evidence type="ECO:0000313" key="9">
    <source>
        <dbReference type="Proteomes" id="UP000235965"/>
    </source>
</evidence>
<dbReference type="InterPro" id="IPR002557">
    <property type="entry name" value="Chitin-bd_dom"/>
</dbReference>
<proteinExistence type="predicted"/>
<feature type="chain" id="PRO_5014476353" description="Chitin-binding type-2 domain-containing protein" evidence="6">
    <location>
        <begin position="24"/>
        <end position="532"/>
    </location>
</feature>
<accession>A0A2J7R355</accession>
<dbReference type="SMART" id="SM00494">
    <property type="entry name" value="ChtBD2"/>
    <property type="match status" value="6"/>
</dbReference>
<feature type="domain" description="Chitin-binding type-2" evidence="7">
    <location>
        <begin position="109"/>
        <end position="168"/>
    </location>
</feature>
<comment type="caution">
    <text evidence="8">The sequence shown here is derived from an EMBL/GenBank/DDBJ whole genome shotgun (WGS) entry which is preliminary data.</text>
</comment>
<feature type="domain" description="Chitin-binding type-2" evidence="7">
    <location>
        <begin position="269"/>
        <end position="328"/>
    </location>
</feature>
<sequence>MKGFYAVAVAAFLVVFSTETVWGHQQFDLPVCPSEDNGEVILFPKPENCSEFYQCADGYLFTHHCPENLYYCPEKEYCAWFFEQNCTFNCQMVKKKHALDEDTPVPAAAPVCPPQIDGNLTLISNPDNCSSYYECDNGVPVEMGCPDSLYFCTEKSTCAWIWEPNCTFNCKILNIEPASVDVRAIETAVPVCPPQVDGNLTLLSNPDNCSSYYECDNGVPVEMGCPGSLYFCTEKSTCAWIWEPNCTFNCQILNIEPASVDVRAIETAVPVCPPQVDGNLTLLSNPDNCSSYYECDNGVPVEMGCPGSLYFCTEKSTCAWIWEPNCTFNCQILNIEPASVDVRAIETAVPVCPPQVDGNLTLLSNPDNCSSYYECDNGVPVEMGCPGSLYFCTEKSTCAWIWEPNCTFNCQILNIEPASVDVRAIETAVPVCPPQVDGNLTLLSNPDNCSSYYECDNGVPVEMGCPGSLYFCTEKSTCTWIWEPNCTFNCQILNRETSFVEDYDNDDTVPLKNHKIEVPEKKRRESVQKAFD</sequence>
<dbReference type="Gene3D" id="2.170.140.10">
    <property type="entry name" value="Chitin binding domain"/>
    <property type="match status" value="6"/>
</dbReference>
<keyword evidence="5" id="KW-0325">Glycoprotein</keyword>
<dbReference type="Proteomes" id="UP000235965">
    <property type="component" value="Unassembled WGS sequence"/>
</dbReference>
<dbReference type="InterPro" id="IPR051940">
    <property type="entry name" value="Chitin_bind-dev_reg"/>
</dbReference>
<keyword evidence="1" id="KW-0147">Chitin-binding</keyword>
<dbReference type="InterPro" id="IPR036508">
    <property type="entry name" value="Chitin-bd_dom_sf"/>
</dbReference>
<evidence type="ECO:0000256" key="3">
    <source>
        <dbReference type="ARBA" id="ARBA00022737"/>
    </source>
</evidence>
<dbReference type="PANTHER" id="PTHR23301">
    <property type="entry name" value="CHITIN BINDING PERITROPHIN-A"/>
    <property type="match status" value="1"/>
</dbReference>
<dbReference type="STRING" id="105785.A0A2J7R355"/>
<feature type="domain" description="Chitin-binding type-2" evidence="7">
    <location>
        <begin position="349"/>
        <end position="408"/>
    </location>
</feature>
<protein>
    <recommendedName>
        <fullName evidence="7">Chitin-binding type-2 domain-containing protein</fullName>
    </recommendedName>
</protein>
<dbReference type="PANTHER" id="PTHR23301:SF0">
    <property type="entry name" value="CHITIN-BINDING TYPE-2 DOMAIN-CONTAINING PROTEIN-RELATED"/>
    <property type="match status" value="1"/>
</dbReference>
<dbReference type="GO" id="GO:0008061">
    <property type="term" value="F:chitin binding"/>
    <property type="evidence" value="ECO:0007669"/>
    <property type="project" value="UniProtKB-KW"/>
</dbReference>
<dbReference type="AlphaFoldDB" id="A0A2J7R355"/>
<gene>
    <name evidence="8" type="ORF">B7P43_G06854</name>
</gene>
<keyword evidence="3" id="KW-0677">Repeat</keyword>
<dbReference type="PROSITE" id="PS50940">
    <property type="entry name" value="CHIT_BIND_II"/>
    <property type="match status" value="6"/>
</dbReference>
<dbReference type="SUPFAM" id="SSF57625">
    <property type="entry name" value="Invertebrate chitin-binding proteins"/>
    <property type="match status" value="6"/>
</dbReference>
<keyword evidence="4" id="KW-1015">Disulfide bond</keyword>
<name>A0A2J7R355_9NEOP</name>
<keyword evidence="9" id="KW-1185">Reference proteome</keyword>
<dbReference type="Pfam" id="PF01607">
    <property type="entry name" value="CBM_14"/>
    <property type="match status" value="6"/>
</dbReference>
<dbReference type="GO" id="GO:0005576">
    <property type="term" value="C:extracellular region"/>
    <property type="evidence" value="ECO:0007669"/>
    <property type="project" value="InterPro"/>
</dbReference>